<dbReference type="PATRIC" id="fig|1280947.3.peg.376"/>
<dbReference type="EMBL" id="AWFG01000001">
    <property type="protein sequence ID" value="KCZ61120.1"/>
    <property type="molecule type" value="Genomic_DNA"/>
</dbReference>
<gene>
    <name evidence="2" type="ORF">HY30_01905</name>
</gene>
<protein>
    <recommendedName>
        <fullName evidence="4">Lipocalin-like domain-containing protein</fullName>
    </recommendedName>
</protein>
<comment type="caution">
    <text evidence="2">The sequence shown here is derived from an EMBL/GenBank/DDBJ whole genome shotgun (WGS) entry which is preliminary data.</text>
</comment>
<dbReference type="OrthoDB" id="6064734at2"/>
<organism evidence="2 3">
    <name type="scientific">Hyphomonas chukchiensis</name>
    <dbReference type="NCBI Taxonomy" id="1280947"/>
    <lineage>
        <taxon>Bacteria</taxon>
        <taxon>Pseudomonadati</taxon>
        <taxon>Pseudomonadota</taxon>
        <taxon>Alphaproteobacteria</taxon>
        <taxon>Hyphomonadales</taxon>
        <taxon>Hyphomonadaceae</taxon>
        <taxon>Hyphomonas</taxon>
    </lineage>
</organism>
<reference evidence="2 3" key="1">
    <citation type="journal article" date="2014" name="Antonie Van Leeuwenhoek">
        <title>Hyphomonas beringensis sp. nov. and Hyphomonas chukchiensis sp. nov., isolated from surface seawater of the Bering Sea and Chukchi Sea.</title>
        <authorList>
            <person name="Li C."/>
            <person name="Lai Q."/>
            <person name="Li G."/>
            <person name="Dong C."/>
            <person name="Wang J."/>
            <person name="Liao Y."/>
            <person name="Shao Z."/>
        </authorList>
    </citation>
    <scope>NUCLEOTIDE SEQUENCE [LARGE SCALE GENOMIC DNA]</scope>
    <source>
        <strain evidence="2 3">BH-BN04-4</strain>
    </source>
</reference>
<evidence type="ECO:0000313" key="2">
    <source>
        <dbReference type="EMBL" id="KCZ61120.1"/>
    </source>
</evidence>
<name>A0A062UP84_9PROT</name>
<dbReference type="PROSITE" id="PS51257">
    <property type="entry name" value="PROKAR_LIPOPROTEIN"/>
    <property type="match status" value="1"/>
</dbReference>
<dbReference type="Proteomes" id="UP000027190">
    <property type="component" value="Unassembled WGS sequence"/>
</dbReference>
<dbReference type="eggNOG" id="ENOG5033BF2">
    <property type="taxonomic scope" value="Bacteria"/>
</dbReference>
<evidence type="ECO:0000313" key="3">
    <source>
        <dbReference type="Proteomes" id="UP000027190"/>
    </source>
</evidence>
<dbReference type="AlphaFoldDB" id="A0A062UP84"/>
<dbReference type="RefSeq" id="WP_051614640.1">
    <property type="nucleotide sequence ID" value="NZ_AWFG01000001.1"/>
</dbReference>
<proteinExistence type="predicted"/>
<dbReference type="STRING" id="1280947.HY30_01905"/>
<accession>A0A062UP84</accession>
<keyword evidence="1" id="KW-0732">Signal</keyword>
<feature type="signal peptide" evidence="1">
    <location>
        <begin position="1"/>
        <end position="23"/>
    </location>
</feature>
<keyword evidence="3" id="KW-1185">Reference proteome</keyword>
<evidence type="ECO:0008006" key="4">
    <source>
        <dbReference type="Google" id="ProtNLM"/>
    </source>
</evidence>
<feature type="chain" id="PRO_5001614905" description="Lipocalin-like domain-containing protein" evidence="1">
    <location>
        <begin position="24"/>
        <end position="138"/>
    </location>
</feature>
<sequence length="138" mass="14771">MKFLAVLSLAIVSACTVTQPAKAPVMTPSPSALNGTWDVAMLYAPDKPPSATVMELNLSPDGVLTGSFYDSPFEEAEYAVRGNVIAFGSVTSDGNAPYAHSGRLVDGKIEGQTLSFGRDFLMIWTATRREDRPVAENK</sequence>
<evidence type="ECO:0000256" key="1">
    <source>
        <dbReference type="SAM" id="SignalP"/>
    </source>
</evidence>